<evidence type="ECO:0000313" key="3">
    <source>
        <dbReference type="Proteomes" id="UP001501509"/>
    </source>
</evidence>
<gene>
    <name evidence="2" type="ORF">GCM10010411_51450</name>
</gene>
<evidence type="ECO:0000313" key="2">
    <source>
        <dbReference type="EMBL" id="GAA2610741.1"/>
    </source>
</evidence>
<feature type="domain" description="DUF5753" evidence="1">
    <location>
        <begin position="104"/>
        <end position="279"/>
    </location>
</feature>
<name>A0ABN3Q0F4_9ACTN</name>
<dbReference type="CDD" id="cd00093">
    <property type="entry name" value="HTH_XRE"/>
    <property type="match status" value="1"/>
</dbReference>
<proteinExistence type="predicted"/>
<dbReference type="Proteomes" id="UP001501509">
    <property type="component" value="Unassembled WGS sequence"/>
</dbReference>
<dbReference type="RefSeq" id="WP_344544840.1">
    <property type="nucleotide sequence ID" value="NZ_BAAATD010000007.1"/>
</dbReference>
<dbReference type="InterPro" id="IPR010982">
    <property type="entry name" value="Lambda_DNA-bd_dom_sf"/>
</dbReference>
<reference evidence="2 3" key="1">
    <citation type="journal article" date="2019" name="Int. J. Syst. Evol. Microbiol.">
        <title>The Global Catalogue of Microorganisms (GCM) 10K type strain sequencing project: providing services to taxonomists for standard genome sequencing and annotation.</title>
        <authorList>
            <consortium name="The Broad Institute Genomics Platform"/>
            <consortium name="The Broad Institute Genome Sequencing Center for Infectious Disease"/>
            <person name="Wu L."/>
            <person name="Ma J."/>
        </authorList>
    </citation>
    <scope>NUCLEOTIDE SEQUENCE [LARGE SCALE GENOMIC DNA]</scope>
    <source>
        <strain evidence="2 3">JCM 6833</strain>
    </source>
</reference>
<sequence>MPEIHAHGYSPTIKKRALSRKLLAARKDVGLTTVDVCSQLGWSPSKLNYIEKAKWIEPNSDAVTDLCEVYGIEGPDRDALIRLAREARQRSWWTRYNDVFQNEYPGFESAASAIKIFQHTFLPGLLQTAEYIEAVTIAAGIDDPAEVKRHVSARLERQKILERPDGPCRLHAVVDENAVARIGCLDASASQLAHLLEMMDRPNVTLQVVSSEAGPYPGAGESFAYLGFDDPAERDIVFLETTVDDRLLEEKGEVRRYLDRFERLGTVALTQDETRAFLRGRLESTK</sequence>
<protein>
    <submittedName>
        <fullName evidence="2">Helix-turn-helix transcriptional regulator</fullName>
    </submittedName>
</protein>
<dbReference type="InterPro" id="IPR043917">
    <property type="entry name" value="DUF5753"/>
</dbReference>
<evidence type="ECO:0000259" key="1">
    <source>
        <dbReference type="Pfam" id="PF19054"/>
    </source>
</evidence>
<dbReference type="Gene3D" id="1.10.260.40">
    <property type="entry name" value="lambda repressor-like DNA-binding domains"/>
    <property type="match status" value="1"/>
</dbReference>
<organism evidence="2 3">
    <name type="scientific">Actinomadura fulvescens</name>
    <dbReference type="NCBI Taxonomy" id="46160"/>
    <lineage>
        <taxon>Bacteria</taxon>
        <taxon>Bacillati</taxon>
        <taxon>Actinomycetota</taxon>
        <taxon>Actinomycetes</taxon>
        <taxon>Streptosporangiales</taxon>
        <taxon>Thermomonosporaceae</taxon>
        <taxon>Actinomadura</taxon>
    </lineage>
</organism>
<dbReference type="Pfam" id="PF13560">
    <property type="entry name" value="HTH_31"/>
    <property type="match status" value="1"/>
</dbReference>
<dbReference type="InterPro" id="IPR001387">
    <property type="entry name" value="Cro/C1-type_HTH"/>
</dbReference>
<dbReference type="SUPFAM" id="SSF47413">
    <property type="entry name" value="lambda repressor-like DNA-binding domains"/>
    <property type="match status" value="1"/>
</dbReference>
<dbReference type="Pfam" id="PF19054">
    <property type="entry name" value="DUF5753"/>
    <property type="match status" value="1"/>
</dbReference>
<accession>A0ABN3Q0F4</accession>
<comment type="caution">
    <text evidence="2">The sequence shown here is derived from an EMBL/GenBank/DDBJ whole genome shotgun (WGS) entry which is preliminary data.</text>
</comment>
<dbReference type="EMBL" id="BAAATD010000007">
    <property type="protein sequence ID" value="GAA2610741.1"/>
    <property type="molecule type" value="Genomic_DNA"/>
</dbReference>
<keyword evidence="3" id="KW-1185">Reference proteome</keyword>